<comment type="subcellular location">
    <subcellularLocation>
        <location evidence="1">Membrane</location>
        <topology evidence="1">Multi-pass membrane protein</topology>
    </subcellularLocation>
</comment>
<dbReference type="PANTHER" id="PTHR38459">
    <property type="entry name" value="PROPHAGE BACTOPRENOL-LINKED GLUCOSE TRANSLOCASE HOMOLOG"/>
    <property type="match status" value="1"/>
</dbReference>
<evidence type="ECO:0000256" key="5">
    <source>
        <dbReference type="ARBA" id="ARBA00023136"/>
    </source>
</evidence>
<proteinExistence type="inferred from homology"/>
<comment type="similarity">
    <text evidence="2">Belongs to the GtrA family.</text>
</comment>
<evidence type="ECO:0000256" key="2">
    <source>
        <dbReference type="ARBA" id="ARBA00009399"/>
    </source>
</evidence>
<evidence type="ECO:0000256" key="3">
    <source>
        <dbReference type="ARBA" id="ARBA00022692"/>
    </source>
</evidence>
<feature type="transmembrane region" description="Helical" evidence="6">
    <location>
        <begin position="76"/>
        <end position="96"/>
    </location>
</feature>
<dbReference type="GO" id="GO:0000271">
    <property type="term" value="P:polysaccharide biosynthetic process"/>
    <property type="evidence" value="ECO:0007669"/>
    <property type="project" value="InterPro"/>
</dbReference>
<feature type="transmembrane region" description="Helical" evidence="6">
    <location>
        <begin position="36"/>
        <end position="56"/>
    </location>
</feature>
<evidence type="ECO:0000313" key="8">
    <source>
        <dbReference type="EMBL" id="CAG4888058.1"/>
    </source>
</evidence>
<reference evidence="8" key="1">
    <citation type="submission" date="2021-04" db="EMBL/GenBank/DDBJ databases">
        <authorList>
            <person name="Vanwijnsberghe S."/>
        </authorList>
    </citation>
    <scope>NUCLEOTIDE SEQUENCE</scope>
    <source>
        <strain evidence="8">LMG 31841</strain>
    </source>
</reference>
<keyword evidence="3 6" id="KW-0812">Transmembrane</keyword>
<dbReference type="InterPro" id="IPR051401">
    <property type="entry name" value="GtrA_CellWall_Glycosyl"/>
</dbReference>
<dbReference type="AlphaFoldDB" id="A0A9N8RS48"/>
<evidence type="ECO:0000259" key="7">
    <source>
        <dbReference type="Pfam" id="PF04138"/>
    </source>
</evidence>
<dbReference type="RefSeq" id="WP_228874631.1">
    <property type="nucleotide sequence ID" value="NZ_CAJQZC010000001.1"/>
</dbReference>
<sequence>MTQRRWLRFCAYACVGATGTGAQFAVLYALVSTKMLGAVAASCIGAVFGAIVNYVLNYHLTFRSTGRHAHVAPRFFAVAATGIAVNSVCMFLLATWLHVPYLIAQCAATACVLVTTYIANSIWAFKTHTA</sequence>
<dbReference type="Proteomes" id="UP000789704">
    <property type="component" value="Unassembled WGS sequence"/>
</dbReference>
<dbReference type="Pfam" id="PF04138">
    <property type="entry name" value="GtrA_DPMS_TM"/>
    <property type="match status" value="1"/>
</dbReference>
<feature type="transmembrane region" description="Helical" evidence="6">
    <location>
        <begin position="102"/>
        <end position="125"/>
    </location>
</feature>
<feature type="domain" description="GtrA/DPMS transmembrane" evidence="7">
    <location>
        <begin position="12"/>
        <end position="125"/>
    </location>
</feature>
<evidence type="ECO:0000256" key="6">
    <source>
        <dbReference type="SAM" id="Phobius"/>
    </source>
</evidence>
<accession>A0A9N8RS48</accession>
<dbReference type="PANTHER" id="PTHR38459:SF1">
    <property type="entry name" value="PROPHAGE BACTOPRENOL-LINKED GLUCOSE TRANSLOCASE HOMOLOG"/>
    <property type="match status" value="1"/>
</dbReference>
<keyword evidence="5 6" id="KW-0472">Membrane</keyword>
<feature type="transmembrane region" description="Helical" evidence="6">
    <location>
        <begin position="9"/>
        <end position="30"/>
    </location>
</feature>
<protein>
    <recommendedName>
        <fullName evidence="7">GtrA/DPMS transmembrane domain-containing protein</fullName>
    </recommendedName>
</protein>
<organism evidence="8 9">
    <name type="scientific">Paraburkholderia saeva</name>
    <dbReference type="NCBI Taxonomy" id="2777537"/>
    <lineage>
        <taxon>Bacteria</taxon>
        <taxon>Pseudomonadati</taxon>
        <taxon>Pseudomonadota</taxon>
        <taxon>Betaproteobacteria</taxon>
        <taxon>Burkholderiales</taxon>
        <taxon>Burkholderiaceae</taxon>
        <taxon>Paraburkholderia</taxon>
    </lineage>
</organism>
<keyword evidence="9" id="KW-1185">Reference proteome</keyword>
<dbReference type="EMBL" id="CAJQZC010000001">
    <property type="protein sequence ID" value="CAG4888058.1"/>
    <property type="molecule type" value="Genomic_DNA"/>
</dbReference>
<evidence type="ECO:0000256" key="1">
    <source>
        <dbReference type="ARBA" id="ARBA00004141"/>
    </source>
</evidence>
<dbReference type="GO" id="GO:0005886">
    <property type="term" value="C:plasma membrane"/>
    <property type="evidence" value="ECO:0007669"/>
    <property type="project" value="TreeGrafter"/>
</dbReference>
<keyword evidence="4 6" id="KW-1133">Transmembrane helix</keyword>
<dbReference type="InterPro" id="IPR007267">
    <property type="entry name" value="GtrA_DPMS_TM"/>
</dbReference>
<evidence type="ECO:0000313" key="9">
    <source>
        <dbReference type="Proteomes" id="UP000789704"/>
    </source>
</evidence>
<gene>
    <name evidence="8" type="ORF">LMG31841_00575</name>
</gene>
<evidence type="ECO:0000256" key="4">
    <source>
        <dbReference type="ARBA" id="ARBA00022989"/>
    </source>
</evidence>
<name>A0A9N8RS48_9BURK</name>
<comment type="caution">
    <text evidence="8">The sequence shown here is derived from an EMBL/GenBank/DDBJ whole genome shotgun (WGS) entry which is preliminary data.</text>
</comment>